<evidence type="ECO:0000313" key="3">
    <source>
        <dbReference type="Proteomes" id="UP000265515"/>
    </source>
</evidence>
<feature type="compositionally biased region" description="Basic and acidic residues" evidence="1">
    <location>
        <begin position="2492"/>
        <end position="2506"/>
    </location>
</feature>
<evidence type="ECO:0000256" key="1">
    <source>
        <dbReference type="SAM" id="MobiDB-lite"/>
    </source>
</evidence>
<comment type="caution">
    <text evidence="2">The sequence shown here is derived from an EMBL/GenBank/DDBJ whole genome shotgun (WGS) entry which is preliminary data.</text>
</comment>
<feature type="compositionally biased region" description="Basic and acidic residues" evidence="1">
    <location>
        <begin position="1420"/>
        <end position="1434"/>
    </location>
</feature>
<feature type="region of interest" description="Disordered" evidence="1">
    <location>
        <begin position="611"/>
        <end position="640"/>
    </location>
</feature>
<feature type="region of interest" description="Disordered" evidence="1">
    <location>
        <begin position="441"/>
        <end position="460"/>
    </location>
</feature>
<feature type="compositionally biased region" description="Polar residues" evidence="1">
    <location>
        <begin position="631"/>
        <end position="640"/>
    </location>
</feature>
<feature type="compositionally biased region" description="Polar residues" evidence="1">
    <location>
        <begin position="2118"/>
        <end position="2130"/>
    </location>
</feature>
<feature type="region of interest" description="Disordered" evidence="1">
    <location>
        <begin position="1050"/>
        <end position="1071"/>
    </location>
</feature>
<feature type="region of interest" description="Disordered" evidence="1">
    <location>
        <begin position="1264"/>
        <end position="1286"/>
    </location>
</feature>
<feature type="region of interest" description="Disordered" evidence="1">
    <location>
        <begin position="126"/>
        <end position="154"/>
    </location>
</feature>
<feature type="region of interest" description="Disordered" evidence="1">
    <location>
        <begin position="2447"/>
        <end position="2549"/>
    </location>
</feature>
<feature type="compositionally biased region" description="Low complexity" evidence="1">
    <location>
        <begin position="55"/>
        <end position="65"/>
    </location>
</feature>
<reference evidence="2 3" key="1">
    <citation type="journal article" date="2018" name="Cell">
        <title>The Chara Genome: Secondary Complexity and Implications for Plant Terrestrialization.</title>
        <authorList>
            <person name="Nishiyama T."/>
            <person name="Sakayama H."/>
            <person name="Vries J.D."/>
            <person name="Buschmann H."/>
            <person name="Saint-Marcoux D."/>
            <person name="Ullrich K.K."/>
            <person name="Haas F.B."/>
            <person name="Vanderstraeten L."/>
            <person name="Becker D."/>
            <person name="Lang D."/>
            <person name="Vosolsobe S."/>
            <person name="Rombauts S."/>
            <person name="Wilhelmsson P.K.I."/>
            <person name="Janitza P."/>
            <person name="Kern R."/>
            <person name="Heyl A."/>
            <person name="Rumpler F."/>
            <person name="Villalobos L.I.A.C."/>
            <person name="Clay J.M."/>
            <person name="Skokan R."/>
            <person name="Toyoda A."/>
            <person name="Suzuki Y."/>
            <person name="Kagoshima H."/>
            <person name="Schijlen E."/>
            <person name="Tajeshwar N."/>
            <person name="Catarino B."/>
            <person name="Hetherington A.J."/>
            <person name="Saltykova A."/>
            <person name="Bonnot C."/>
            <person name="Breuninger H."/>
            <person name="Symeonidi A."/>
            <person name="Radhakrishnan G.V."/>
            <person name="Van Nieuwerburgh F."/>
            <person name="Deforce D."/>
            <person name="Chang C."/>
            <person name="Karol K.G."/>
            <person name="Hedrich R."/>
            <person name="Ulvskov P."/>
            <person name="Glockner G."/>
            <person name="Delwiche C.F."/>
            <person name="Petrasek J."/>
            <person name="Van de Peer Y."/>
            <person name="Friml J."/>
            <person name="Beilby M."/>
            <person name="Dolan L."/>
            <person name="Kohara Y."/>
            <person name="Sugano S."/>
            <person name="Fujiyama A."/>
            <person name="Delaux P.-M."/>
            <person name="Quint M."/>
            <person name="TheiBen G."/>
            <person name="Hagemann M."/>
            <person name="Harholt J."/>
            <person name="Dunand C."/>
            <person name="Zachgo S."/>
            <person name="Langdale J."/>
            <person name="Maumus F."/>
            <person name="Straeten D.V.D."/>
            <person name="Gould S.B."/>
            <person name="Rensing S.A."/>
        </authorList>
    </citation>
    <scope>NUCLEOTIDE SEQUENCE [LARGE SCALE GENOMIC DNA]</scope>
    <source>
        <strain evidence="2 3">S276</strain>
    </source>
</reference>
<feature type="region of interest" description="Disordered" evidence="1">
    <location>
        <begin position="2344"/>
        <end position="2371"/>
    </location>
</feature>
<feature type="compositionally biased region" description="Basic and acidic residues" evidence="1">
    <location>
        <begin position="2132"/>
        <end position="2148"/>
    </location>
</feature>
<gene>
    <name evidence="2" type="ORF">CBR_g39533</name>
</gene>
<dbReference type="Gramene" id="GBG85070">
    <property type="protein sequence ID" value="GBG85070"/>
    <property type="gene ID" value="CBR_g39533"/>
</dbReference>
<feature type="compositionally biased region" description="Polar residues" evidence="1">
    <location>
        <begin position="1058"/>
        <end position="1071"/>
    </location>
</feature>
<feature type="compositionally biased region" description="Polar residues" evidence="1">
    <location>
        <begin position="131"/>
        <end position="145"/>
    </location>
</feature>
<feature type="compositionally biased region" description="Polar residues" evidence="1">
    <location>
        <begin position="441"/>
        <end position="454"/>
    </location>
</feature>
<feature type="compositionally biased region" description="Polar residues" evidence="1">
    <location>
        <begin position="1925"/>
        <end position="1938"/>
    </location>
</feature>
<feature type="region of interest" description="Disordered" evidence="1">
    <location>
        <begin position="55"/>
        <end position="114"/>
    </location>
</feature>
<feature type="compositionally biased region" description="Low complexity" evidence="1">
    <location>
        <begin position="389"/>
        <end position="398"/>
    </location>
</feature>
<feature type="compositionally biased region" description="Basic residues" evidence="1">
    <location>
        <begin position="611"/>
        <end position="626"/>
    </location>
</feature>
<dbReference type="PANTHER" id="PTHR31008:SF2">
    <property type="entry name" value="COP1-INTERACTING PROTEIN-LIKE PROTEIN"/>
    <property type="match status" value="1"/>
</dbReference>
<feature type="compositionally biased region" description="Low complexity" evidence="1">
    <location>
        <begin position="1939"/>
        <end position="1959"/>
    </location>
</feature>
<keyword evidence="3" id="KW-1185">Reference proteome</keyword>
<accession>A0A388LRV3</accession>
<feature type="region of interest" description="Disordered" evidence="1">
    <location>
        <begin position="1420"/>
        <end position="1445"/>
    </location>
</feature>
<feature type="region of interest" description="Disordered" evidence="1">
    <location>
        <begin position="330"/>
        <end position="364"/>
    </location>
</feature>
<evidence type="ECO:0000313" key="2">
    <source>
        <dbReference type="EMBL" id="GBG85070.1"/>
    </source>
</evidence>
<organism evidence="2 3">
    <name type="scientific">Chara braunii</name>
    <name type="common">Braun's stonewort</name>
    <dbReference type="NCBI Taxonomy" id="69332"/>
    <lineage>
        <taxon>Eukaryota</taxon>
        <taxon>Viridiplantae</taxon>
        <taxon>Streptophyta</taxon>
        <taxon>Charophyceae</taxon>
        <taxon>Charales</taxon>
        <taxon>Characeae</taxon>
        <taxon>Chara</taxon>
    </lineage>
</organism>
<feature type="region of interest" description="Disordered" evidence="1">
    <location>
        <begin position="541"/>
        <end position="569"/>
    </location>
</feature>
<protein>
    <submittedName>
        <fullName evidence="2">Uncharacterized protein</fullName>
    </submittedName>
</protein>
<feature type="region of interest" description="Disordered" evidence="1">
    <location>
        <begin position="2082"/>
        <end position="2168"/>
    </location>
</feature>
<dbReference type="PANTHER" id="PTHR31008">
    <property type="entry name" value="COP1-INTERACTING PROTEIN-RELATED"/>
    <property type="match status" value="1"/>
</dbReference>
<feature type="region of interest" description="Disordered" evidence="1">
    <location>
        <begin position="1849"/>
        <end position="1960"/>
    </location>
</feature>
<proteinExistence type="predicted"/>
<dbReference type="OrthoDB" id="2020180at2759"/>
<name>A0A388LRV3_CHABU</name>
<dbReference type="Proteomes" id="UP000265515">
    <property type="component" value="Unassembled WGS sequence"/>
</dbReference>
<sequence>MASLRSARRGRQKSLLEVLAPLSKTQAAAEEKLCAEEVRSIQGRTSTKLPLLLRLLKNGSKGGSSPAEPGAETRSAQGGEKQPVEPQLLKRKRVYSPPSSSRDPPTKCNIPFETSSMRGTWLNVEEDRQDSGTAASWKTSRSVATSRDENAWSHGVATSRDENTCARKSSVGSCPLNLVDMGVGRSSLYNEKSPVLAKENPDIFISSDGPVKKANLKSAHTSTGLRPSLGVCADGSALQMSKSAGQAGSSRRDLRSAASMEELPANCCETALKDGGKEDNAHRCCICGRVYPDEETYMHHWKEEMQGVLDDTDGGDGGMQFCCNIPQSAPEGRAFQTPDALRVSPDRSSLGVEKEGTDNADENEFVAGCMAWDSSQGPGRMYGKKNTSDDGSSQSGTSRFEARAGTEEPSATEHSAHRGAHPVFHNGKAQTAGVNPFFSLVNSQRTDKTPTQTIWGRGSQRIPDVPRAKHAETASGNASGDGVLDFLKVLGKGAPTECDNKINLPAGTVVEKGQREDQDADCKAMPAAGKTCFSFVNPAAKQTEKSSSSHSVLVIGGSPKRRPAGFPLASESAAKPYRLLIDSSGDGERRNTDPSVTEQIHVERNRVGWRRRGRRGRRRFGGRASKRLPSSGHQEPNTVTRNNVNAENETFFNHYADGEGFWDADQVGLDCAELGVGGVGGWELIESHNPQRAVIILQVEALQFVACRFDLFVYGHDGANERIAYGFVQPYILHLQEAERQYSDSQRRSLILDPCKRLRDGSAAEALLQHNYNCVETYNGASIEEARPPVESGGHHSPDVAPGGETWFTKKTMERFVRFVLNPEILERVVGMNEEVLRLEEAIKGLSSGAEEYAGEEDQSERQTIGVDLSSNQEGHDASPNFLHKLSDRMLKRRVLQKRRLVLQREYALAAGRARAAGFGVETVQALLAFAECFEANRLRVCTTVFTRIESTVIMAASGFWTESWAKCSYNDRAFYSGEDGRRLRVAARVAFFERELKMAEWGAGTPRLKSRNSAAGRWADTCLYPRSPITAGEEVGLRMTAHRQRNYEGTKAGAEVESTSPHSRSSISASQEVGMRVMRNLATNSEGKEFTPQVEGPAQLDMRSSDRRLIVATGHEAEENFRAETPQDLHVGFRESFDVERTGRPSPSPLANGLACQSAEHVGTPVGTPMDGIFSPIDLEMRDSNGEHPTRTQLSAKLEPQCLFMTPQTSSGAMADESLQCADADSLLRERMTTHVDNGGLPRVAEGCMLQAIELERLDLQQEDSLSSDSDVAEQRHGDEYGDQNMLSHPCKWNIEPCPLTSPMRGEGTRQTSTVTRIKGGPAQVSDGEFLRTTDDWAQDSVHLRGWKPLVGVSGRSKGTFQSEALVPKIPPEFKSTISPWQTVELDSEGSMGGGLHLMSPDADLPKRINWPMCLKAPEKEASPSDEQRHHDSDDEIASGSTQKDCRCTEVDDDTKDVCTEVSLEAGSVVASFIEQGWDHDAVSSREVPKQVDIADKQDEHRVEQSMTVMSEDALDRETVLRQVKEVEVKVNDWVDVACGDVVLAVNVNNSLNNVKQDGDGSDLAPVGETVFTAQPAKLSREIDSKVDSIADAVAGAVKLGEPVESCKESDGFRGRLLTDQEDGKGCDKKLAPLAKSRVRRTKSDVPWTFTVDRAREHMNDRTVDGEHCSERLMLLKMASEGDQGSSYHERRDAWLREKRNKTDTEKEHELQIMADVIERKKSQILGQLLERPARHYRSKAVLPLGTVDEDSGFGSAKECEKWEMEAQEMLRTNRQMRVQELLMIWRSEVEKELGRKQEDDSKRSEGLQAQHRVEKVLERLETLLDHHSRGPLSVSVAAASITASINKARRESSPLPQSPSKGVVNMQHPPRERSASRLVHQPESCSKIPPSNHHDGERSVGGVGSGTPPVGVTRRKGVRAVSVSASHTGSSTVTAKASSHSRAISAPSPRAAGSSRGVAQRVMRPSSFNVTSSTMAAGVVSKTKRTTGKVAGAGSVGTSTSNSISISLSLHVKKENVRPQKNTFTKEDVIQEERSDFVVNKVSAKAKPGHRRIRSDGGWATFASSPIAQVLEPSISASDMARNREGSKPCRQPPKVGTGGTVPGTGKASARRTDSGRMQSLRSSNTMKGTGDDRGRRKDRERHGADSKSVSSSESVHRLPCNATDKPAQRRCSVANEADCISLCGSASPSMGKGTEAPKVRSFLRKGTGIGSGNRVKPVHLDSDMKFVITKPYMSPEPVARSISVGVIERARVTVTSINCRIEENGDDDSRHIGGKRSCTVAGKIRQRSKSALPRTSVSTAVQGKVVHCERQRITGVERMDITPHRDFPQVAVVGGRMVPARKGARSQTLGSESPVRATELPPSSSSCLQDSPCTQLLKTVLTKELQGLGSRCCRVSSTGPNEEVIADKETHLDTTAAGVELSPSAILAGTPDTGARHMACVSGKQSKEKAAGKQNPVSASVPESALQQGIRGGPRMRRKAGAVGGGVIRKGESRLPSQRDTKDTIVPSEWTQTPVKDCASSKNKAKSANIASARPQATKTGTGEALWPRLSSPWRFIRCFQGVVTGPRKGCGEKVSENSEQWMPMKNSGLA</sequence>
<feature type="region of interest" description="Disordered" evidence="1">
    <location>
        <begin position="376"/>
        <end position="430"/>
    </location>
</feature>
<feature type="region of interest" description="Disordered" evidence="1">
    <location>
        <begin position="2573"/>
        <end position="2594"/>
    </location>
</feature>
<dbReference type="STRING" id="69332.A0A388LRV3"/>
<feature type="compositionally biased region" description="Low complexity" evidence="1">
    <location>
        <begin position="2523"/>
        <end position="2536"/>
    </location>
</feature>
<dbReference type="EMBL" id="BFEA01000503">
    <property type="protein sequence ID" value="GBG85070.1"/>
    <property type="molecule type" value="Genomic_DNA"/>
</dbReference>